<reference evidence="2 3" key="1">
    <citation type="submission" date="2023-01" db="EMBL/GenBank/DDBJ databases">
        <title>Analysis of 21 Apiospora genomes using comparative genomics revels a genus with tremendous synthesis potential of carbohydrate active enzymes and secondary metabolites.</title>
        <authorList>
            <person name="Sorensen T."/>
        </authorList>
    </citation>
    <scope>NUCLEOTIDE SEQUENCE [LARGE SCALE GENOMIC DNA]</scope>
    <source>
        <strain evidence="2 3">CBS 20057</strain>
    </source>
</reference>
<dbReference type="PANTHER" id="PTHR38166:SF1">
    <property type="entry name" value="C2H2-TYPE DOMAIN-CONTAINING PROTEIN"/>
    <property type="match status" value="1"/>
</dbReference>
<organism evidence="2 3">
    <name type="scientific">Apiospora marii</name>
    <dbReference type="NCBI Taxonomy" id="335849"/>
    <lineage>
        <taxon>Eukaryota</taxon>
        <taxon>Fungi</taxon>
        <taxon>Dikarya</taxon>
        <taxon>Ascomycota</taxon>
        <taxon>Pezizomycotina</taxon>
        <taxon>Sordariomycetes</taxon>
        <taxon>Xylariomycetidae</taxon>
        <taxon>Amphisphaeriales</taxon>
        <taxon>Apiosporaceae</taxon>
        <taxon>Apiospora</taxon>
    </lineage>
</organism>
<proteinExistence type="predicted"/>
<sequence>METTTKPVSEPQESSTESDELSASYLEDDLAIPEDLHFDDGLIGIIDAVSIKLLTGFRLSATYEECHKHDFKEILAKEWESSSGIVSYDNNSDVSQKETSTSTSDTVNLTNESSVRSNKRGRGILKQTAGNRSNQDDRDDEDDEGNVRLPKKFRTTCSDSGRKLLACPFWKRDAPRHRDCFKRKLDGIPRVKQHLRRTHYTGNHCCERCKTVFVDNVSYQAHLRQQCTFKEVEVPEWISHQTRLALAKKSKPYHSESEKWFEIWGLLFPGTPAPSSAYIDHNLSEDLCEFRSYAQEHGPRVLREELESVGVRFDMDSSESREGVINAAIQRGEEQLLEAWLSSRSLSAESSMESPEHSATSCGEMQENHMSGQVEVETTFAGVNTENLMASQSLDNLPDDGVAIVNNQNQEAAQFQETGATTGDLEQIEEMLGDDGLGIGEDFDRLIDFWPGAMGGLNDIEAQFCEDIQGLYRDVRG</sequence>
<comment type="caution">
    <text evidence="2">The sequence shown here is derived from an EMBL/GenBank/DDBJ whole genome shotgun (WGS) entry which is preliminary data.</text>
</comment>
<dbReference type="EMBL" id="JAQQWI010000016">
    <property type="protein sequence ID" value="KAK8008216.1"/>
    <property type="molecule type" value="Genomic_DNA"/>
</dbReference>
<feature type="region of interest" description="Disordered" evidence="1">
    <location>
        <begin position="1"/>
        <end position="22"/>
    </location>
</feature>
<evidence type="ECO:0000256" key="1">
    <source>
        <dbReference type="SAM" id="MobiDB-lite"/>
    </source>
</evidence>
<evidence type="ECO:0000313" key="2">
    <source>
        <dbReference type="EMBL" id="KAK8008216.1"/>
    </source>
</evidence>
<keyword evidence="3" id="KW-1185">Reference proteome</keyword>
<gene>
    <name evidence="2" type="ORF">PG991_010767</name>
</gene>
<protein>
    <recommendedName>
        <fullName evidence="4">C2H2-type domain-containing protein</fullName>
    </recommendedName>
</protein>
<evidence type="ECO:0000313" key="3">
    <source>
        <dbReference type="Proteomes" id="UP001396898"/>
    </source>
</evidence>
<evidence type="ECO:0008006" key="4">
    <source>
        <dbReference type="Google" id="ProtNLM"/>
    </source>
</evidence>
<feature type="compositionally biased region" description="Polar residues" evidence="1">
    <location>
        <begin position="87"/>
        <end position="116"/>
    </location>
</feature>
<name>A0ABR1RC90_9PEZI</name>
<dbReference type="PANTHER" id="PTHR38166">
    <property type="entry name" value="C2H2-TYPE DOMAIN-CONTAINING PROTEIN-RELATED"/>
    <property type="match status" value="1"/>
</dbReference>
<accession>A0ABR1RC90</accession>
<dbReference type="Proteomes" id="UP001396898">
    <property type="component" value="Unassembled WGS sequence"/>
</dbReference>
<feature type="region of interest" description="Disordered" evidence="1">
    <location>
        <begin position="87"/>
        <end position="147"/>
    </location>
</feature>
<feature type="compositionally biased region" description="Polar residues" evidence="1">
    <location>
        <begin position="1"/>
        <end position="15"/>
    </location>
</feature>